<evidence type="ECO:0000313" key="2">
    <source>
        <dbReference type="Proteomes" id="UP000199682"/>
    </source>
</evidence>
<organism evidence="1 2">
    <name type="scientific">Lentzea albidocapillata subsp. violacea</name>
    <dbReference type="NCBI Taxonomy" id="128104"/>
    <lineage>
        <taxon>Bacteria</taxon>
        <taxon>Bacillati</taxon>
        <taxon>Actinomycetota</taxon>
        <taxon>Actinomycetes</taxon>
        <taxon>Pseudonocardiales</taxon>
        <taxon>Pseudonocardiaceae</taxon>
        <taxon>Lentzea</taxon>
    </lineage>
</organism>
<dbReference type="RefSeq" id="WP_090013741.1">
    <property type="nucleotide sequence ID" value="NZ_FNET01000026.1"/>
</dbReference>
<reference evidence="2" key="1">
    <citation type="submission" date="2016-10" db="EMBL/GenBank/DDBJ databases">
        <authorList>
            <person name="Varghese N."/>
            <person name="Submissions S."/>
        </authorList>
    </citation>
    <scope>NUCLEOTIDE SEQUENCE [LARGE SCALE GENOMIC DNA]</scope>
    <source>
        <strain evidence="2">DSM 44796</strain>
    </source>
</reference>
<protein>
    <submittedName>
        <fullName evidence="1">Uncharacterized protein</fullName>
    </submittedName>
</protein>
<gene>
    <name evidence="1" type="ORF">SAMN04488074_12662</name>
</gene>
<evidence type="ECO:0000313" key="1">
    <source>
        <dbReference type="EMBL" id="SDM75409.1"/>
    </source>
</evidence>
<dbReference type="AlphaFoldDB" id="A0A1G9VT50"/>
<dbReference type="Proteomes" id="UP000199682">
    <property type="component" value="Unassembled WGS sequence"/>
</dbReference>
<accession>A0A1G9VT50</accession>
<proteinExistence type="predicted"/>
<dbReference type="EMBL" id="FNET01000026">
    <property type="protein sequence ID" value="SDM75409.1"/>
    <property type="molecule type" value="Genomic_DNA"/>
</dbReference>
<name>A0A1G9VT50_9PSEU</name>
<sequence>MSKFEDSLWADMQREHGQSLLQSMAKHRSRRTARWIGAAAAVAVLGTGALAASTYFGGAPPAYAVVDNPDGSVTLTVREFGRFKEATEKLREHGISAMVVPVLPDCADKRPQVDPPRRGLIPFKDVRQVNGEATLTIVPEAILPNSVLAIGTVNEGNGRFGTLVMGMYSRGQGPTCLQYNPPSPGPLPTISR</sequence>